<comment type="function">
    <text evidence="1">Catalyzes the hydroxylation of the N(6)-(4-aminobutyl)-L-lysine intermediate produced by deoxyhypusine synthase/DHPS on a critical lysine of the eukaryotic translation initiation factor 5A/eIF-5A. This is the second step of the post-translational modification of that lysine into an unusual amino acid residue named hypusine. Hypusination is unique to mature eIF-5A factor and is essential for its function.</text>
</comment>
<dbReference type="PROSITE" id="PS50077">
    <property type="entry name" value="HEAT_REPEAT"/>
    <property type="match status" value="1"/>
</dbReference>
<dbReference type="SMART" id="SM00567">
    <property type="entry name" value="EZ_HEAT"/>
    <property type="match status" value="2"/>
</dbReference>
<proteinExistence type="predicted"/>
<dbReference type="Proteomes" id="UP000234857">
    <property type="component" value="Unassembled WGS sequence"/>
</dbReference>
<dbReference type="EMBL" id="PKTG01000019">
    <property type="protein sequence ID" value="PLX19754.1"/>
    <property type="molecule type" value="Genomic_DNA"/>
</dbReference>
<accession>A0A2N5ZM49</accession>
<evidence type="ECO:0000313" key="3">
    <source>
        <dbReference type="Proteomes" id="UP000234857"/>
    </source>
</evidence>
<dbReference type="InterPro" id="IPR021133">
    <property type="entry name" value="HEAT_type_2"/>
</dbReference>
<dbReference type="Gene3D" id="1.25.10.10">
    <property type="entry name" value="Leucine-rich Repeat Variant"/>
    <property type="match status" value="1"/>
</dbReference>
<gene>
    <name evidence="2" type="ORF">C0601_00900</name>
</gene>
<evidence type="ECO:0000313" key="2">
    <source>
        <dbReference type="EMBL" id="PLX19754.1"/>
    </source>
</evidence>
<dbReference type="GO" id="GO:0016491">
    <property type="term" value="F:oxidoreductase activity"/>
    <property type="evidence" value="ECO:0007669"/>
    <property type="project" value="TreeGrafter"/>
</dbReference>
<name>A0A2N5ZM49_MUIH1</name>
<dbReference type="Pfam" id="PF13646">
    <property type="entry name" value="HEAT_2"/>
    <property type="match status" value="1"/>
</dbReference>
<reference evidence="2 3" key="1">
    <citation type="submission" date="2017-11" db="EMBL/GenBank/DDBJ databases">
        <title>Genome-resolved metagenomics identifies genetic mobility, metabolic interactions, and unexpected diversity in perchlorate-reducing communities.</title>
        <authorList>
            <person name="Barnum T.P."/>
            <person name="Figueroa I.A."/>
            <person name="Carlstrom C.I."/>
            <person name="Lucas L.N."/>
            <person name="Engelbrektson A.L."/>
            <person name="Coates J.D."/>
        </authorList>
    </citation>
    <scope>NUCLEOTIDE SEQUENCE [LARGE SCALE GENOMIC DNA]</scope>
    <source>
        <strain evidence="2">BM706</strain>
    </source>
</reference>
<comment type="caution">
    <text evidence="2">The sequence shown here is derived from an EMBL/GenBank/DDBJ whole genome shotgun (WGS) entry which is preliminary data.</text>
</comment>
<dbReference type="InterPro" id="IPR011989">
    <property type="entry name" value="ARM-like"/>
</dbReference>
<evidence type="ECO:0008006" key="4">
    <source>
        <dbReference type="Google" id="ProtNLM"/>
    </source>
</evidence>
<evidence type="ECO:0000256" key="1">
    <source>
        <dbReference type="ARBA" id="ARBA00045876"/>
    </source>
</evidence>
<sequence>MKDKFESIIEKIKEEDFIGEYFAAKILKEYPEIKEDFYKKYSHLEDKVKTGFFNTFSFLGKDKKLIEFSFRILDEDEDDFVKANIIKLIGEIANEDYIPRLSKFLKDEDRRIRANAVEALSKIGDRRIVDLLEPLVKEEQDNRVLANTAIALSKFEDKKEVVNDIFKKMINDPEKWMRASALYAFGETGFSEFYEFLLSSITSEDEDICRNAILALIGYSEIITKNK</sequence>
<dbReference type="SUPFAM" id="SSF48371">
    <property type="entry name" value="ARM repeat"/>
    <property type="match status" value="1"/>
</dbReference>
<dbReference type="AlphaFoldDB" id="A0A2N5ZM49"/>
<dbReference type="PANTHER" id="PTHR12697">
    <property type="entry name" value="PBS LYASE HEAT-LIKE PROTEIN"/>
    <property type="match status" value="1"/>
</dbReference>
<organism evidence="2 3">
    <name type="scientific">Muiribacterium halophilum</name>
    <dbReference type="NCBI Taxonomy" id="2053465"/>
    <lineage>
        <taxon>Bacteria</taxon>
        <taxon>Candidatus Muiribacteriota</taxon>
        <taxon>Candidatus Muiribacteriia</taxon>
        <taxon>Candidatus Muiribacteriales</taxon>
        <taxon>Candidatus Muiribacteriaceae</taxon>
        <taxon>Candidatus Muiribacterium</taxon>
    </lineage>
</organism>
<dbReference type="PANTHER" id="PTHR12697:SF5">
    <property type="entry name" value="DEOXYHYPUSINE HYDROXYLASE"/>
    <property type="match status" value="1"/>
</dbReference>
<dbReference type="InterPro" id="IPR016024">
    <property type="entry name" value="ARM-type_fold"/>
</dbReference>
<dbReference type="InterPro" id="IPR004155">
    <property type="entry name" value="PBS_lyase_HEAT"/>
</dbReference>
<protein>
    <recommendedName>
        <fullName evidence="4">HEAT repeat domain-containing protein</fullName>
    </recommendedName>
</protein>